<dbReference type="RefSeq" id="WP_093343506.1">
    <property type="nucleotide sequence ID" value="NZ_FOUY01000014.1"/>
</dbReference>
<dbReference type="EMBL" id="FOUY01000014">
    <property type="protein sequence ID" value="SFN45994.1"/>
    <property type="molecule type" value="Genomic_DNA"/>
</dbReference>
<dbReference type="STRING" id="260086.SAMN05216207_1014132"/>
<keyword evidence="2" id="KW-1185">Reference proteome</keyword>
<protein>
    <submittedName>
        <fullName evidence="1">Uncharacterized protein</fullName>
    </submittedName>
</protein>
<name>A0A1I4Z6U0_PSUAM</name>
<dbReference type="Proteomes" id="UP000199614">
    <property type="component" value="Unassembled WGS sequence"/>
</dbReference>
<evidence type="ECO:0000313" key="1">
    <source>
        <dbReference type="EMBL" id="SFN45994.1"/>
    </source>
</evidence>
<accession>A0A1I4Z6U0</accession>
<organism evidence="1 2">
    <name type="scientific">Pseudonocardia ammonioxydans</name>
    <dbReference type="NCBI Taxonomy" id="260086"/>
    <lineage>
        <taxon>Bacteria</taxon>
        <taxon>Bacillati</taxon>
        <taxon>Actinomycetota</taxon>
        <taxon>Actinomycetes</taxon>
        <taxon>Pseudonocardiales</taxon>
        <taxon>Pseudonocardiaceae</taxon>
        <taxon>Pseudonocardia</taxon>
    </lineage>
</organism>
<reference evidence="1 2" key="1">
    <citation type="submission" date="2016-10" db="EMBL/GenBank/DDBJ databases">
        <authorList>
            <person name="de Groot N.N."/>
        </authorList>
    </citation>
    <scope>NUCLEOTIDE SEQUENCE [LARGE SCALE GENOMIC DNA]</scope>
    <source>
        <strain evidence="1 2">CGMCC 4.1877</strain>
    </source>
</reference>
<gene>
    <name evidence="1" type="ORF">SAMN05216207_1014132</name>
</gene>
<sequence length="69" mass="8063">MDTPLEHEWETASRHRSSEGVVVYQHCRCGTRRIRLERALTSDFLLQEGRNGDVLETVAQPFRGRRRPV</sequence>
<proteinExistence type="predicted"/>
<dbReference type="OrthoDB" id="3579625at2"/>
<dbReference type="AlphaFoldDB" id="A0A1I4Z6U0"/>
<evidence type="ECO:0000313" key="2">
    <source>
        <dbReference type="Proteomes" id="UP000199614"/>
    </source>
</evidence>